<dbReference type="GO" id="GO:0006511">
    <property type="term" value="P:ubiquitin-dependent protein catabolic process"/>
    <property type="evidence" value="ECO:0007669"/>
    <property type="project" value="TreeGrafter"/>
</dbReference>
<dbReference type="GO" id="GO:0016567">
    <property type="term" value="P:protein ubiquitination"/>
    <property type="evidence" value="ECO:0007669"/>
    <property type="project" value="TreeGrafter"/>
</dbReference>
<dbReference type="CDD" id="cd09917">
    <property type="entry name" value="F-box_SF"/>
    <property type="match status" value="1"/>
</dbReference>
<keyword evidence="3" id="KW-0812">Transmembrane</keyword>
<evidence type="ECO:0000256" key="3">
    <source>
        <dbReference type="SAM" id="Phobius"/>
    </source>
</evidence>
<dbReference type="Pfam" id="PF13920">
    <property type="entry name" value="zf-C3HC4_3"/>
    <property type="match status" value="1"/>
</dbReference>
<feature type="domain" description="F-box" evidence="4">
    <location>
        <begin position="1079"/>
        <end position="1125"/>
    </location>
</feature>
<proteinExistence type="predicted"/>
<feature type="compositionally biased region" description="Polar residues" evidence="2">
    <location>
        <begin position="751"/>
        <end position="763"/>
    </location>
</feature>
<organism evidence="5 6">
    <name type="scientific">Lentithecium fluviatile CBS 122367</name>
    <dbReference type="NCBI Taxonomy" id="1168545"/>
    <lineage>
        <taxon>Eukaryota</taxon>
        <taxon>Fungi</taxon>
        <taxon>Dikarya</taxon>
        <taxon>Ascomycota</taxon>
        <taxon>Pezizomycotina</taxon>
        <taxon>Dothideomycetes</taxon>
        <taxon>Pleosporomycetidae</taxon>
        <taxon>Pleosporales</taxon>
        <taxon>Massarineae</taxon>
        <taxon>Lentitheciaceae</taxon>
        <taxon>Lentithecium</taxon>
    </lineage>
</organism>
<keyword evidence="3" id="KW-0472">Membrane</keyword>
<dbReference type="InterPro" id="IPR013083">
    <property type="entry name" value="Znf_RING/FYVE/PHD"/>
</dbReference>
<dbReference type="Gene3D" id="3.30.40.10">
    <property type="entry name" value="Zinc/RING finger domain, C3HC4 (zinc finger)"/>
    <property type="match status" value="1"/>
</dbReference>
<feature type="transmembrane region" description="Helical" evidence="3">
    <location>
        <begin position="101"/>
        <end position="121"/>
    </location>
</feature>
<feature type="region of interest" description="Disordered" evidence="2">
    <location>
        <begin position="741"/>
        <end position="769"/>
    </location>
</feature>
<dbReference type="OrthoDB" id="2095648at2759"/>
<evidence type="ECO:0000256" key="1">
    <source>
        <dbReference type="SAM" id="Coils"/>
    </source>
</evidence>
<feature type="coiled-coil region" evidence="1">
    <location>
        <begin position="1886"/>
        <end position="1915"/>
    </location>
</feature>
<dbReference type="PROSITE" id="PS50181">
    <property type="entry name" value="FBOX"/>
    <property type="match status" value="1"/>
</dbReference>
<evidence type="ECO:0000256" key="2">
    <source>
        <dbReference type="SAM" id="MobiDB-lite"/>
    </source>
</evidence>
<dbReference type="PANTHER" id="PTHR22696">
    <property type="entry name" value="E3 UBIQUITIN-PROTEIN LIGASE RNF26"/>
    <property type="match status" value="1"/>
</dbReference>
<dbReference type="Gene3D" id="2.130.10.10">
    <property type="entry name" value="YVTN repeat-like/Quinoprotein amine dehydrogenase"/>
    <property type="match status" value="1"/>
</dbReference>
<dbReference type="InterPro" id="IPR001810">
    <property type="entry name" value="F-box_dom"/>
</dbReference>
<feature type="transmembrane region" description="Helical" evidence="3">
    <location>
        <begin position="322"/>
        <end position="342"/>
    </location>
</feature>
<feature type="region of interest" description="Disordered" evidence="2">
    <location>
        <begin position="1997"/>
        <end position="2098"/>
    </location>
</feature>
<sequence>MEQQAPLTNASSFLPSPADLLMAVPRLLSRASALGEHLDILLDKVRAPGSVIAEPTMANMTNATVATISGKFVQESIASAATASVPEDMSVFQALKNVGTFFSYITSKWAIATFTIAILLNRTHFYASSRVPLSFDRIHLRVALYLLPMMLFLYRISTILEAIHCQTAPNWSTMQYGASGKMLDTDFGGEGGFLWRASSTLLFWESAEESCRAVNMLPVDPGSTRPAGSLALLWPLFVSLGFGQFIETMSCALQGRHPIQEVGMTIFEHSLAFAEAEAVVTRPLTVDSTRFYKPKTLFTPDGSSLSVTRSTLSSFANVPPEVLLIALISSFSHFTSSFLAIVGYRTKFRLVTTGIWGLAYMSTFAWSFLRFATAVVEPGQHVGILRFPTVCIVGFIPHLLIIAGITACGVIYLLAFGLTVLSPPGPPQNLSWRERVAAAYGNLHANIHLSAITPLTISWNEDFYTAILKVGFTVLTAASEAVYLNEGTRVNVHSMTWLEKKRLQDMLARRRRFRESMASVPSELCGDVLADGVETIDKPIDGVDPLSASGYARERKTRGANAASDASRAVGRDTGVGLQQRRGRWFLTYQFLRGISMLLMAIQARLILTLLQKLRITYIPRWLVRLAGPRPTEKSHAPPSRSANPGLWQASEPWLVGDDQRRVRVDNTFDAEAAARERLRKSGSYEEQGPQESEEHLSNYLYGWWKDGGKWGDVDSSGDYVPTEDDDTTSVISFATTTDNEWSDMEEDGQRTPTQSTYGQGRESTPLPESTLDLSRLSHLLDPKSVEDREEARLLSRHLRSPGVLTRSQYRKVLERDEAKLLTTSRYRVDGFPENRPLAPEEEEQLLEEFVLNRRNATGAQGASNGSWDTGAEGMGSEGPQCVVCQMSPRTVLVWPCGCLSLCDDCRVGLASKNYTTWGMWAAFFLPAYTIACAKYISGLHDSNAQSPAHAQLTPQSFMQPEPSKASPKQSSPQIAPVTSNTSSQHGLRDDDQQASPLLRHHEEPSESVPGSGARRDSTRSRSRDHGDADGAAGLNPTSPSPRNRIADYENALLQSAKKRNEGPAFEVIKSARKPDDRTCSIAKLPNEVLTHTLSHLSPNDLAAVSLVSKRFNGLVTTPHAWREAFNRYFPGPAALVDESVRLAIDDAGDTVRSEKRSFARLTALASWRSEYILRTRLLRSLARGKPVQMPSSTAARSGQTQTNASVIMYNAQTFTTINHIHATFGSGLNKRLPRLIHGADDVGIATTSDPTTGKVDSWGQGDPNFYAQFSERFPGVAEWGLGSGEVVGRPNVMDVSQQYGMIYGQGCPEGSCYYRATDEQRGHFVAEPTEFSMPEVGIPKLGIDGGAICCVWIAKSSTVPSLSEGLVGLLMGSASGVVTACSLGTDGLRGSRLQRGELTARWVLSPGVPIVAIAVDENYSLKRQAQNRIWATALNALGELFYLTKFPTRSTAPKGTVEEYAEYLAWLTGRSVYWNIVEPSRRTARPDPYNDVETDGSYSPRTSWAGMCLSEDQILAETKEIQSFLWKLPKDFRKSCLGWDMRRRLEVDFAGDDGNYAGEAIAVFECGLEEGDVARITRYTRWKTRENVKKMCPTSTAPQTSQTSSLFGGSGSGTPDVPYRNTSQRTRSSSYLSTASSPERASLFEEWRCSDLTFGGLKLVQLTTTAFDSSTFATVTMSEDPALGFSTASTASSPYASPMSVASQPASPLDIPGQRARFVAAGTSSGIVLLWDIRAPVSRNAEFSNTIDPVRIIYTESPEISCIALTALHIVIGGNDGLVQAWDPLASDMKPIRVLNSRFSSRARRRLVQAQASAQGVGINMFAAGAIVLDPDPTVLRGAVSLGNQIRYWGYSSSAADQYKSSKRRLRRSERGSNNANDRFAGAARVNLKDYIANEKHELEREKQERRRQTERMAGRFGIDLLGSEEEALAYATMLSQEAMLADEARRRESESSSVVSSDTVTPEPSIRAQSSSPTVPTNNDLDADIAEAIRLSLQDSPGSGIQGSGSPAPDLGFDIPIRYAKGKKSPPRSKASPTRAGKAKAGSLSKREEELSDLEFAMQLSLAEEASRKEAEGGDDEFPPLSPTPGGKGKGKARMM</sequence>
<dbReference type="PANTHER" id="PTHR22696:SF1">
    <property type="entry name" value="E3 UBIQUITIN-PROTEIN LIGASE RNF26"/>
    <property type="match status" value="1"/>
</dbReference>
<reference evidence="5" key="1">
    <citation type="journal article" date="2020" name="Stud. Mycol.">
        <title>101 Dothideomycetes genomes: a test case for predicting lifestyles and emergence of pathogens.</title>
        <authorList>
            <person name="Haridas S."/>
            <person name="Albert R."/>
            <person name="Binder M."/>
            <person name="Bloem J."/>
            <person name="Labutti K."/>
            <person name="Salamov A."/>
            <person name="Andreopoulos B."/>
            <person name="Baker S."/>
            <person name="Barry K."/>
            <person name="Bills G."/>
            <person name="Bluhm B."/>
            <person name="Cannon C."/>
            <person name="Castanera R."/>
            <person name="Culley D."/>
            <person name="Daum C."/>
            <person name="Ezra D."/>
            <person name="Gonzalez J."/>
            <person name="Henrissat B."/>
            <person name="Kuo A."/>
            <person name="Liang C."/>
            <person name="Lipzen A."/>
            <person name="Lutzoni F."/>
            <person name="Magnuson J."/>
            <person name="Mondo S."/>
            <person name="Nolan M."/>
            <person name="Ohm R."/>
            <person name="Pangilinan J."/>
            <person name="Park H.-J."/>
            <person name="Ramirez L."/>
            <person name="Alfaro M."/>
            <person name="Sun H."/>
            <person name="Tritt A."/>
            <person name="Yoshinaga Y."/>
            <person name="Zwiers L.-H."/>
            <person name="Turgeon B."/>
            <person name="Goodwin S."/>
            <person name="Spatafora J."/>
            <person name="Crous P."/>
            <person name="Grigoriev I."/>
        </authorList>
    </citation>
    <scope>NUCLEOTIDE SEQUENCE</scope>
    <source>
        <strain evidence="5">CBS 122367</strain>
    </source>
</reference>
<feature type="compositionally biased region" description="Polar residues" evidence="2">
    <location>
        <begin position="944"/>
        <end position="959"/>
    </location>
</feature>
<dbReference type="EMBL" id="MU005571">
    <property type="protein sequence ID" value="KAF2690552.1"/>
    <property type="molecule type" value="Genomic_DNA"/>
</dbReference>
<dbReference type="Pfam" id="PF12937">
    <property type="entry name" value="F-box-like"/>
    <property type="match status" value="1"/>
</dbReference>
<accession>A0A6G1JJ22</accession>
<feature type="compositionally biased region" description="Basic and acidic residues" evidence="2">
    <location>
        <begin position="1014"/>
        <end position="1029"/>
    </location>
</feature>
<feature type="region of interest" description="Disordered" evidence="2">
    <location>
        <begin position="629"/>
        <end position="648"/>
    </location>
</feature>
<evidence type="ECO:0000259" key="4">
    <source>
        <dbReference type="PROSITE" id="PS50181"/>
    </source>
</evidence>
<gene>
    <name evidence="5" type="ORF">K458DRAFT_483866</name>
</gene>
<dbReference type="Proteomes" id="UP000799291">
    <property type="component" value="Unassembled WGS sequence"/>
</dbReference>
<feature type="transmembrane region" description="Helical" evidence="3">
    <location>
        <begin position="354"/>
        <end position="375"/>
    </location>
</feature>
<dbReference type="SMART" id="SM00256">
    <property type="entry name" value="FBOX"/>
    <property type="match status" value="1"/>
</dbReference>
<dbReference type="SUPFAM" id="SSF81383">
    <property type="entry name" value="F-box domain"/>
    <property type="match status" value="1"/>
</dbReference>
<feature type="region of interest" description="Disordered" evidence="2">
    <location>
        <begin position="944"/>
        <end position="1045"/>
    </location>
</feature>
<dbReference type="SUPFAM" id="SSF50978">
    <property type="entry name" value="WD40 repeat-like"/>
    <property type="match status" value="1"/>
</dbReference>
<feature type="compositionally biased region" description="Polar residues" evidence="2">
    <location>
        <begin position="1969"/>
        <end position="1982"/>
    </location>
</feature>
<feature type="compositionally biased region" description="Polar residues" evidence="2">
    <location>
        <begin position="977"/>
        <end position="986"/>
    </location>
</feature>
<feature type="region of interest" description="Disordered" evidence="2">
    <location>
        <begin position="1943"/>
        <end position="1982"/>
    </location>
</feature>
<dbReference type="GO" id="GO:0061630">
    <property type="term" value="F:ubiquitin protein ligase activity"/>
    <property type="evidence" value="ECO:0007669"/>
    <property type="project" value="TreeGrafter"/>
</dbReference>
<feature type="compositionally biased region" description="Low complexity" evidence="2">
    <location>
        <begin position="1953"/>
        <end position="1967"/>
    </location>
</feature>
<protein>
    <recommendedName>
        <fullName evidence="4">F-box domain-containing protein</fullName>
    </recommendedName>
</protein>
<dbReference type="InterPro" id="IPR036047">
    <property type="entry name" value="F-box-like_dom_sf"/>
</dbReference>
<keyword evidence="3" id="KW-1133">Transmembrane helix</keyword>
<dbReference type="InterPro" id="IPR015943">
    <property type="entry name" value="WD40/YVTN_repeat-like_dom_sf"/>
</dbReference>
<name>A0A6G1JJ22_9PLEO</name>
<evidence type="ECO:0000313" key="6">
    <source>
        <dbReference type="Proteomes" id="UP000799291"/>
    </source>
</evidence>
<feature type="compositionally biased region" description="Low complexity" evidence="2">
    <location>
        <begin position="1998"/>
        <end position="2011"/>
    </location>
</feature>
<dbReference type="Gene3D" id="1.20.1280.50">
    <property type="match status" value="1"/>
</dbReference>
<keyword evidence="1" id="KW-0175">Coiled coil</keyword>
<feature type="compositionally biased region" description="Low complexity" evidence="2">
    <location>
        <begin position="960"/>
        <end position="974"/>
    </location>
</feature>
<feature type="transmembrane region" description="Helical" evidence="3">
    <location>
        <begin position="395"/>
        <end position="421"/>
    </location>
</feature>
<evidence type="ECO:0000313" key="5">
    <source>
        <dbReference type="EMBL" id="KAF2690552.1"/>
    </source>
</evidence>
<keyword evidence="6" id="KW-1185">Reference proteome</keyword>
<dbReference type="InterPro" id="IPR036322">
    <property type="entry name" value="WD40_repeat_dom_sf"/>
</dbReference>
<feature type="region of interest" description="Disordered" evidence="2">
    <location>
        <begin position="1591"/>
        <end position="1635"/>
    </location>
</feature>
<feature type="compositionally biased region" description="Low complexity" evidence="2">
    <location>
        <begin position="1594"/>
        <end position="1608"/>
    </location>
</feature>
<feature type="transmembrane region" description="Helical" evidence="3">
    <location>
        <begin position="142"/>
        <end position="160"/>
    </location>
</feature>